<dbReference type="NCBIfam" id="NF002969">
    <property type="entry name" value="PRK03643.1"/>
    <property type="match status" value="1"/>
</dbReference>
<dbReference type="AlphaFoldDB" id="A0AAE3JQR3"/>
<dbReference type="Gene3D" id="3.40.50.720">
    <property type="entry name" value="NAD(P)-binding Rossmann-like Domain"/>
    <property type="match status" value="1"/>
</dbReference>
<dbReference type="GO" id="GO:0019698">
    <property type="term" value="P:D-galacturonate catabolic process"/>
    <property type="evidence" value="ECO:0007669"/>
    <property type="project" value="TreeGrafter"/>
</dbReference>
<keyword evidence="1" id="KW-0560">Oxidoreductase</keyword>
<evidence type="ECO:0000259" key="3">
    <source>
        <dbReference type="Pfam" id="PF01232"/>
    </source>
</evidence>
<dbReference type="GO" id="GO:0019592">
    <property type="term" value="P:mannitol catabolic process"/>
    <property type="evidence" value="ECO:0007669"/>
    <property type="project" value="TreeGrafter"/>
</dbReference>
<dbReference type="PANTHER" id="PTHR30524:SF0">
    <property type="entry name" value="ALTRONATE OXIDOREDUCTASE-RELATED"/>
    <property type="match status" value="1"/>
</dbReference>
<name>A0AAE3JQR3_9FLAO</name>
<evidence type="ECO:0000313" key="5">
    <source>
        <dbReference type="EMBL" id="MCG2460498.1"/>
    </source>
</evidence>
<dbReference type="GO" id="GO:0005829">
    <property type="term" value="C:cytosol"/>
    <property type="evidence" value="ECO:0007669"/>
    <property type="project" value="TreeGrafter"/>
</dbReference>
<dbReference type="PANTHER" id="PTHR30524">
    <property type="entry name" value="MANNITOL-1-PHOSPHATE 5-DEHYDROGENASE"/>
    <property type="match status" value="1"/>
</dbReference>
<evidence type="ECO:0000256" key="2">
    <source>
        <dbReference type="ARBA" id="ARBA00023027"/>
    </source>
</evidence>
<protein>
    <submittedName>
        <fullName evidence="5">Tagaturonate reductase</fullName>
    </submittedName>
</protein>
<sequence>MHILNRTTQNIPAQLPIKVMQFGGGNFLRAFVDWMIQILNEETDFNGGVAVIKPTERGDYNELKTQDGLFTVILDGVKKGQLIAEKKLVSVVQKVVNPYTEWDAYLKLAEREELKFIVSNTTEAGIRFNPDDKFTGTPPTEFPAKLTKWLHHRYLFFGGNPSKGCILLPCELIENNGHTLKETVLKYADHWNLNPDFKAWIASANHFCGTLVDRIVSGYPQDRAEEIELELGYGDKLLVAGEYYHSWVIQGSQEIQKKLPFAQTDLNVQFVEDLVPYRKMKVRILNGAHTAMVPVGYLGGLRLVRDVMQEEITFSFVENLLTGEVIKTLDFPVEIKRKFVQEVMDRYRNPLIDHQLISISLNGTSKFVTRLLPALKGYRALTGTLPARIVFSLAALILFYKGEFNGEEIELKDNKQVLDFFQDHWRRVIDGNLTIEELAQSILANKLIWGENLNNFPGMTEMVSHYIAEIEANGVMATLRTIETG</sequence>
<dbReference type="InterPro" id="IPR036291">
    <property type="entry name" value="NAD(P)-bd_dom_sf"/>
</dbReference>
<dbReference type="Pfam" id="PF01232">
    <property type="entry name" value="Mannitol_dh"/>
    <property type="match status" value="1"/>
</dbReference>
<dbReference type="SUPFAM" id="SSF51735">
    <property type="entry name" value="NAD(P)-binding Rossmann-fold domains"/>
    <property type="match status" value="1"/>
</dbReference>
<comment type="caution">
    <text evidence="5">The sequence shown here is derived from an EMBL/GenBank/DDBJ whole genome shotgun (WGS) entry which is preliminary data.</text>
</comment>
<feature type="domain" description="Mannitol dehydrogenase C-terminal" evidence="4">
    <location>
        <begin position="273"/>
        <end position="468"/>
    </location>
</feature>
<gene>
    <name evidence="5" type="ORF">K8352_07045</name>
</gene>
<dbReference type="SUPFAM" id="SSF48179">
    <property type="entry name" value="6-phosphogluconate dehydrogenase C-terminal domain-like"/>
    <property type="match status" value="1"/>
</dbReference>
<feature type="domain" description="Mannitol dehydrogenase N-terminal" evidence="3">
    <location>
        <begin position="18"/>
        <end position="258"/>
    </location>
</feature>
<organism evidence="5 6">
    <name type="scientific">Cerina litoralis</name>
    <dbReference type="NCBI Taxonomy" id="2874477"/>
    <lineage>
        <taxon>Bacteria</taxon>
        <taxon>Pseudomonadati</taxon>
        <taxon>Bacteroidota</taxon>
        <taxon>Flavobacteriia</taxon>
        <taxon>Flavobacteriales</taxon>
        <taxon>Flavobacteriaceae</taxon>
        <taxon>Cerina</taxon>
    </lineage>
</organism>
<dbReference type="InterPro" id="IPR013118">
    <property type="entry name" value="Mannitol_DH_C"/>
</dbReference>
<evidence type="ECO:0000259" key="4">
    <source>
        <dbReference type="Pfam" id="PF08125"/>
    </source>
</evidence>
<dbReference type="Proteomes" id="UP001200642">
    <property type="component" value="Unassembled WGS sequence"/>
</dbReference>
<dbReference type="InterPro" id="IPR008927">
    <property type="entry name" value="6-PGluconate_DH-like_C_sf"/>
</dbReference>
<accession>A0AAE3JQR3</accession>
<dbReference type="InterPro" id="IPR013131">
    <property type="entry name" value="Mannitol_DH_N"/>
</dbReference>
<dbReference type="RefSeq" id="WP_317901642.1">
    <property type="nucleotide sequence ID" value="NZ_JAIRBC010000008.1"/>
</dbReference>
<dbReference type="Gene3D" id="1.10.1040.10">
    <property type="entry name" value="N-(1-d-carboxylethyl)-l-norvaline Dehydrogenase, domain 2"/>
    <property type="match status" value="1"/>
</dbReference>
<dbReference type="GO" id="GO:0009026">
    <property type="term" value="F:tagaturonate reductase activity"/>
    <property type="evidence" value="ECO:0007669"/>
    <property type="project" value="TreeGrafter"/>
</dbReference>
<evidence type="ECO:0000256" key="1">
    <source>
        <dbReference type="ARBA" id="ARBA00023002"/>
    </source>
</evidence>
<proteinExistence type="predicted"/>
<evidence type="ECO:0000313" key="6">
    <source>
        <dbReference type="Proteomes" id="UP001200642"/>
    </source>
</evidence>
<keyword evidence="2" id="KW-0520">NAD</keyword>
<dbReference type="InterPro" id="IPR013328">
    <property type="entry name" value="6PGD_dom2"/>
</dbReference>
<keyword evidence="6" id="KW-1185">Reference proteome</keyword>
<dbReference type="Pfam" id="PF08125">
    <property type="entry name" value="Mannitol_dh_C"/>
    <property type="match status" value="1"/>
</dbReference>
<dbReference type="EMBL" id="JAIRBC010000008">
    <property type="protein sequence ID" value="MCG2460498.1"/>
    <property type="molecule type" value="Genomic_DNA"/>
</dbReference>
<reference evidence="5" key="1">
    <citation type="submission" date="2023-02" db="EMBL/GenBank/DDBJ databases">
        <title>Genome of Flavobacteriaceae gen. nov. sp. strain F89.</title>
        <authorList>
            <person name="Wang Y."/>
        </authorList>
    </citation>
    <scope>NUCLEOTIDE SEQUENCE</scope>
    <source>
        <strain evidence="5">F89</strain>
    </source>
</reference>
<dbReference type="GO" id="GO:0008926">
    <property type="term" value="F:mannitol-1-phosphate 5-dehydrogenase activity"/>
    <property type="evidence" value="ECO:0007669"/>
    <property type="project" value="TreeGrafter"/>
</dbReference>